<keyword evidence="2" id="KW-1185">Reference proteome</keyword>
<dbReference type="OrthoDB" id="10250504at2759"/>
<name>A0A9P8RV14_9EUKA</name>
<dbReference type="AlphaFoldDB" id="A0A9P8RV14"/>
<proteinExistence type="predicted"/>
<reference evidence="1 2" key="1">
    <citation type="journal article" date="2014" name="PLoS Genet.">
        <title>The Genome of Spironucleus salmonicida Highlights a Fish Pathogen Adapted to Fluctuating Environments.</title>
        <authorList>
            <person name="Xu F."/>
            <person name="Jerlstrom-Hultqvist J."/>
            <person name="Einarsson E."/>
            <person name="Astvaldsson A."/>
            <person name="Svard S.G."/>
            <person name="Andersson J.O."/>
        </authorList>
    </citation>
    <scope>NUCLEOTIDE SEQUENCE [LARGE SCALE GENOMIC DNA]</scope>
    <source>
        <strain evidence="1 2">ATCC 50377</strain>
    </source>
</reference>
<comment type="caution">
    <text evidence="1">The sequence shown here is derived from an EMBL/GenBank/DDBJ whole genome shotgun (WGS) entry which is preliminary data.</text>
</comment>
<sequence length="123" mass="13675">MAVTFGLHPRFIQKPMEYLETLLNLKLGKQIEGGSNSILVGYQDLEMINNTAEISPYSPLLVVQAKATLLVFSPQRKFVAVNNAEQNKAVARGIFSIENPAADEVEVCAFKSFQKGKIVVDWF</sequence>
<protein>
    <submittedName>
        <fullName evidence="1">Uncharacterized protein</fullName>
    </submittedName>
</protein>
<gene>
    <name evidence="1" type="ORF">SS50377_28262</name>
</gene>
<accession>A0A9P8RV14</accession>
<dbReference type="KEGG" id="ssao:94302285"/>
<dbReference type="Proteomes" id="UP000018208">
    <property type="component" value="Unassembled WGS sequence"/>
</dbReference>
<organism evidence="1 2">
    <name type="scientific">Spironucleus salmonicida</name>
    <dbReference type="NCBI Taxonomy" id="348837"/>
    <lineage>
        <taxon>Eukaryota</taxon>
        <taxon>Metamonada</taxon>
        <taxon>Diplomonadida</taxon>
        <taxon>Hexamitidae</taxon>
        <taxon>Hexamitinae</taxon>
        <taxon>Spironucleus</taxon>
    </lineage>
</organism>
<dbReference type="RefSeq" id="XP_067761060.1">
    <property type="nucleotide sequence ID" value="XM_067912038.1"/>
</dbReference>
<evidence type="ECO:0000313" key="2">
    <source>
        <dbReference type="Proteomes" id="UP000018208"/>
    </source>
</evidence>
<evidence type="ECO:0000313" key="1">
    <source>
        <dbReference type="EMBL" id="KAH0570287.1"/>
    </source>
</evidence>
<dbReference type="EMBL" id="AUWU02000008">
    <property type="protein sequence ID" value="KAH0570287.1"/>
    <property type="molecule type" value="Genomic_DNA"/>
</dbReference>
<dbReference type="GeneID" id="94302285"/>